<evidence type="ECO:0000256" key="3">
    <source>
        <dbReference type="ARBA" id="ARBA00022448"/>
    </source>
</evidence>
<feature type="transmembrane region" description="Helical" evidence="25">
    <location>
        <begin position="420"/>
        <end position="439"/>
    </location>
</feature>
<comment type="catalytic activity">
    <reaction evidence="19">
        <text>L-alanyl-L-lysine(out) = L-alanyl-L-lysine(in)</text>
        <dbReference type="Rhea" id="RHEA:79415"/>
        <dbReference type="ChEBI" id="CHEBI:192470"/>
    </reaction>
</comment>
<feature type="transmembrane region" description="Helical" evidence="25">
    <location>
        <begin position="155"/>
        <end position="176"/>
    </location>
</feature>
<comment type="catalytic activity">
    <reaction evidence="16">
        <text>L-lysyl-L-lysine(out) = L-lysyl-L-lysine(in)</text>
        <dbReference type="Rhea" id="RHEA:79403"/>
        <dbReference type="ChEBI" id="CHEBI:229956"/>
    </reaction>
</comment>
<evidence type="ECO:0000256" key="9">
    <source>
        <dbReference type="ARBA" id="ARBA00044878"/>
    </source>
</evidence>
<evidence type="ECO:0000256" key="4">
    <source>
        <dbReference type="ARBA" id="ARBA00022692"/>
    </source>
</evidence>
<evidence type="ECO:0000256" key="14">
    <source>
        <dbReference type="ARBA" id="ARBA00044898"/>
    </source>
</evidence>
<feature type="transmembrane region" description="Helical" evidence="25">
    <location>
        <begin position="121"/>
        <end position="143"/>
    </location>
</feature>
<dbReference type="SUPFAM" id="SSF103473">
    <property type="entry name" value="MFS general substrate transporter"/>
    <property type="match status" value="1"/>
</dbReference>
<keyword evidence="28" id="KW-1185">Reference proteome</keyword>
<name>A0ABS5K5E5_9BACT</name>
<dbReference type="EMBL" id="JAGUCN010000002">
    <property type="protein sequence ID" value="MBS2210193.1"/>
    <property type="molecule type" value="Genomic_DNA"/>
</dbReference>
<evidence type="ECO:0000256" key="10">
    <source>
        <dbReference type="ARBA" id="ARBA00044881"/>
    </source>
</evidence>
<evidence type="ECO:0000256" key="20">
    <source>
        <dbReference type="ARBA" id="ARBA00044924"/>
    </source>
</evidence>
<feature type="transmembrane region" description="Helical" evidence="25">
    <location>
        <begin position="17"/>
        <end position="37"/>
    </location>
</feature>
<comment type="catalytic activity">
    <reaction evidence="14">
        <text>L-aspartyl-L-lysine(out) = L-aspartyl-L-lysine(in)</text>
        <dbReference type="Rhea" id="RHEA:79411"/>
        <dbReference type="ChEBI" id="CHEBI:229953"/>
    </reaction>
</comment>
<evidence type="ECO:0000256" key="11">
    <source>
        <dbReference type="ARBA" id="ARBA00044884"/>
    </source>
</evidence>
<comment type="function">
    <text evidence="23">Lysosomal dipeptide uniporter that selectively exports lysine, arginine or histidine-containing dipeptides with a net positive charge from the lysosome lumen into the cytosol. Could play a role in a specific type of protein O-glycosylation indirectly regulating macrophages migration and tissue invasion. Also essential for liver homeostasis.</text>
</comment>
<dbReference type="Pfam" id="PF07690">
    <property type="entry name" value="MFS_1"/>
    <property type="match status" value="1"/>
</dbReference>
<evidence type="ECO:0000256" key="23">
    <source>
        <dbReference type="ARBA" id="ARBA00045709"/>
    </source>
</evidence>
<evidence type="ECO:0000256" key="17">
    <source>
        <dbReference type="ARBA" id="ARBA00044903"/>
    </source>
</evidence>
<dbReference type="PANTHER" id="PTHR23512:SF3">
    <property type="entry name" value="MAJOR FACILITATOR SUPERFAMILY DOMAIN-CONTAINING PROTEIN 1"/>
    <property type="match status" value="1"/>
</dbReference>
<dbReference type="Proteomes" id="UP000721861">
    <property type="component" value="Unassembled WGS sequence"/>
</dbReference>
<evidence type="ECO:0000313" key="27">
    <source>
        <dbReference type="EMBL" id="MBS2210193.1"/>
    </source>
</evidence>
<keyword evidence="5 25" id="KW-1133">Transmembrane helix</keyword>
<comment type="catalytic activity">
    <reaction evidence="17">
        <text>L-arginyl-glycine(out) = L-arginyl-glycine(in)</text>
        <dbReference type="Rhea" id="RHEA:79391"/>
        <dbReference type="ChEBI" id="CHEBI:229955"/>
    </reaction>
</comment>
<comment type="similarity">
    <text evidence="2">Belongs to the major facilitator superfamily.</text>
</comment>
<keyword evidence="3" id="KW-0813">Transport</keyword>
<evidence type="ECO:0000256" key="2">
    <source>
        <dbReference type="ARBA" id="ARBA00008335"/>
    </source>
</evidence>
<gene>
    <name evidence="27" type="ORF">KEM09_02205</name>
</gene>
<feature type="transmembrane region" description="Helical" evidence="25">
    <location>
        <begin position="340"/>
        <end position="365"/>
    </location>
</feature>
<feature type="transmembrane region" description="Helical" evidence="25">
    <location>
        <begin position="250"/>
        <end position="271"/>
    </location>
</feature>
<evidence type="ECO:0000259" key="26">
    <source>
        <dbReference type="PROSITE" id="PS50850"/>
    </source>
</evidence>
<evidence type="ECO:0000256" key="13">
    <source>
        <dbReference type="ARBA" id="ARBA00044893"/>
    </source>
</evidence>
<evidence type="ECO:0000256" key="5">
    <source>
        <dbReference type="ARBA" id="ARBA00022989"/>
    </source>
</evidence>
<keyword evidence="6 25" id="KW-0472">Membrane</keyword>
<evidence type="ECO:0000256" key="7">
    <source>
        <dbReference type="ARBA" id="ARBA00023228"/>
    </source>
</evidence>
<feature type="transmembrane region" description="Helical" evidence="25">
    <location>
        <begin position="196"/>
        <end position="215"/>
    </location>
</feature>
<comment type="catalytic activity">
    <reaction evidence="10">
        <text>L-alpha-aminoacyl-L-arginine(out) = L-alpha-aminoacyl-L-arginine(in)</text>
        <dbReference type="Rhea" id="RHEA:79367"/>
        <dbReference type="ChEBI" id="CHEBI:229968"/>
    </reaction>
</comment>
<comment type="catalytic activity">
    <reaction evidence="13">
        <text>L-alpha-aminoacyl-L-lysine(out) = L-alpha-aminoacyl-L-lysine(in)</text>
        <dbReference type="Rhea" id="RHEA:79383"/>
        <dbReference type="ChEBI" id="CHEBI:229966"/>
    </reaction>
</comment>
<reference evidence="27 28" key="1">
    <citation type="journal article" date="2014" name="Int. J. Syst. Evol. Microbiol.">
        <title>Carboxylicivirga gen. nov. in the family Marinilabiliaceae with two novel species, Carboxylicivirga mesophila sp. nov. and Carboxylicivirga taeanensis sp. nov., and reclassification of Cytophaga fermentans as Saccharicrinis fermentans gen. nov., comb. nov.</title>
        <authorList>
            <person name="Yang S.H."/>
            <person name="Seo H.S."/>
            <person name="Woo J.H."/>
            <person name="Oh H.M."/>
            <person name="Jang H."/>
            <person name="Lee J.H."/>
            <person name="Kim S.J."/>
            <person name="Kwon K.K."/>
        </authorList>
    </citation>
    <scope>NUCLEOTIDE SEQUENCE [LARGE SCALE GENOMIC DNA]</scope>
    <source>
        <strain evidence="27 28">JCM 18290</strain>
    </source>
</reference>
<comment type="subcellular location">
    <subcellularLocation>
        <location evidence="1">Lysosome membrane</location>
        <topology evidence="1">Multi-pass membrane protein</topology>
    </subcellularLocation>
</comment>
<evidence type="ECO:0000256" key="24">
    <source>
        <dbReference type="ARBA" id="ARBA00046376"/>
    </source>
</evidence>
<dbReference type="PROSITE" id="PS50850">
    <property type="entry name" value="MFS"/>
    <property type="match status" value="1"/>
</dbReference>
<comment type="catalytic activity">
    <reaction evidence="12">
        <text>L-lysyl-L-alpha-amino acid(out) = L-lysyl-L-alpha-amino acid(in)</text>
        <dbReference type="Rhea" id="RHEA:79387"/>
        <dbReference type="ChEBI" id="CHEBI:229965"/>
    </reaction>
</comment>
<evidence type="ECO:0000256" key="16">
    <source>
        <dbReference type="ARBA" id="ARBA00044900"/>
    </source>
</evidence>
<comment type="catalytic activity">
    <reaction evidence="8">
        <text>L-lysyl-L-alanine(out) = L-lysyl-L-alanine(in)</text>
        <dbReference type="Rhea" id="RHEA:79399"/>
        <dbReference type="ChEBI" id="CHEBI:229954"/>
    </reaction>
</comment>
<evidence type="ECO:0000256" key="15">
    <source>
        <dbReference type="ARBA" id="ARBA00044899"/>
    </source>
</evidence>
<feature type="transmembrane region" description="Helical" evidence="25">
    <location>
        <begin position="57"/>
        <end position="79"/>
    </location>
</feature>
<comment type="catalytic activity">
    <reaction evidence="15">
        <text>L-arginyl-L-alpha-amino acid(out) = L-arginyl-L-alpha-amino acid(in)</text>
        <dbReference type="Rhea" id="RHEA:79371"/>
        <dbReference type="ChEBI" id="CHEBI:84315"/>
    </reaction>
</comment>
<protein>
    <recommendedName>
        <fullName evidence="21">Lysosomal dipeptide transporter MFSD1</fullName>
    </recommendedName>
    <alternativeName>
        <fullName evidence="22">Major facilitator superfamily domain-containing protein 1</fullName>
    </alternativeName>
</protein>
<dbReference type="PANTHER" id="PTHR23512">
    <property type="entry name" value="MAJOR FACILITATOR SUPERFAMILY DOMAIN-CONTAINING PROTEIN 1"/>
    <property type="match status" value="1"/>
</dbReference>
<evidence type="ECO:0000256" key="18">
    <source>
        <dbReference type="ARBA" id="ARBA00044912"/>
    </source>
</evidence>
<proteinExistence type="inferred from homology"/>
<comment type="catalytic activity">
    <reaction evidence="11">
        <text>L-alpha-aminoacyl-L-histidine(out) = L-alpha-aminoacyl-L-histidine(in)</text>
        <dbReference type="Rhea" id="RHEA:79375"/>
        <dbReference type="ChEBI" id="CHEBI:229967"/>
    </reaction>
</comment>
<keyword evidence="7" id="KW-0458">Lysosome</keyword>
<dbReference type="RefSeq" id="WP_212224805.1">
    <property type="nucleotide sequence ID" value="NZ_JAGUCN010000002.1"/>
</dbReference>
<dbReference type="InterPro" id="IPR020846">
    <property type="entry name" value="MFS_dom"/>
</dbReference>
<keyword evidence="4 25" id="KW-0812">Transmembrane</keyword>
<organism evidence="27 28">
    <name type="scientific">Carboxylicivirga mesophila</name>
    <dbReference type="NCBI Taxonomy" id="1166478"/>
    <lineage>
        <taxon>Bacteria</taxon>
        <taxon>Pseudomonadati</taxon>
        <taxon>Bacteroidota</taxon>
        <taxon>Bacteroidia</taxon>
        <taxon>Marinilabiliales</taxon>
        <taxon>Marinilabiliaceae</taxon>
        <taxon>Carboxylicivirga</taxon>
    </lineage>
</organism>
<accession>A0ABS5K5E5</accession>
<evidence type="ECO:0000256" key="8">
    <source>
        <dbReference type="ARBA" id="ARBA00044876"/>
    </source>
</evidence>
<feature type="transmembrane region" description="Helical" evidence="25">
    <location>
        <begin position="86"/>
        <end position="106"/>
    </location>
</feature>
<dbReference type="Gene3D" id="1.20.1250.20">
    <property type="entry name" value="MFS general substrate transporter like domains"/>
    <property type="match status" value="2"/>
</dbReference>
<comment type="catalytic activity">
    <reaction evidence="20">
        <text>L-lysyl-glycine(out) = L-lysyl-glycine(in)</text>
        <dbReference type="Rhea" id="RHEA:79407"/>
        <dbReference type="ChEBI" id="CHEBI:191202"/>
    </reaction>
</comment>
<evidence type="ECO:0000256" key="6">
    <source>
        <dbReference type="ARBA" id="ARBA00023136"/>
    </source>
</evidence>
<evidence type="ECO:0000313" key="28">
    <source>
        <dbReference type="Proteomes" id="UP000721861"/>
    </source>
</evidence>
<dbReference type="InterPro" id="IPR036259">
    <property type="entry name" value="MFS_trans_sf"/>
</dbReference>
<feature type="transmembrane region" description="Helical" evidence="25">
    <location>
        <begin position="377"/>
        <end position="400"/>
    </location>
</feature>
<evidence type="ECO:0000256" key="21">
    <source>
        <dbReference type="ARBA" id="ARBA00044985"/>
    </source>
</evidence>
<feature type="transmembrane region" description="Helical" evidence="25">
    <location>
        <begin position="291"/>
        <end position="308"/>
    </location>
</feature>
<dbReference type="InterPro" id="IPR011701">
    <property type="entry name" value="MFS"/>
</dbReference>
<feature type="domain" description="Major facilitator superfamily (MFS) profile" evidence="26">
    <location>
        <begin position="19"/>
        <end position="444"/>
    </location>
</feature>
<comment type="subunit">
    <text evidence="24">Homodimer. Interacts with lysosomal protein GLMP (via lumenal domain); the interaction starts while both proteins are still in the endoplasmic reticulum and is required for stabilization of MFSD1 in lysosomes but has no direct effect on its targeting to lysosomes or transporter activity.</text>
</comment>
<sequence length="456" mass="49732">MTEVINKSLRDSKGARWGALAVVSFTMLCGYYINYVISPLKPLLEEYMGWTSADFGVWNSAYGWFNVFFLMLIFGGIILDKMGVRFTGLGAALTMIVGTALQYYAIEFPMEGTILGFKSSIAIGALGFGIFGMGVEIAGITVSKIIVKWFKGKELALAMGLEMATARMGTALALAVPLPMAKALGVNGMPSISAPIMLGLGLLVAGFIAFLWYTFMDKKLEKSEGISDEVSEEDAFKVSDILFIIKNKGFWLIALLCVLFYSGIFPFLYYATDLMINKYGVNEDFAGAIPSLLPFGTIILTPFFGNLYDRKGKGATIMLIGSVMLLAVHSFFAAPILNHYIIAIVLIILLGVTFSLVPSAMWPSVPKIIPEKQLGSAYALIFWVQNWGLMGMPLLIGIVLEKYCKVVDDNGVFSHYDYTLPMVIFAATGLLAIIVAAALKAEDKKKGYGLERPNMA</sequence>
<comment type="catalytic activity">
    <reaction evidence="9">
        <text>L-histidyl-glycine(out) = L-histidyl-glycine(in)</text>
        <dbReference type="Rhea" id="RHEA:79395"/>
        <dbReference type="ChEBI" id="CHEBI:229957"/>
    </reaction>
</comment>
<evidence type="ECO:0000256" key="12">
    <source>
        <dbReference type="ARBA" id="ARBA00044891"/>
    </source>
</evidence>
<evidence type="ECO:0000256" key="22">
    <source>
        <dbReference type="ARBA" id="ARBA00045018"/>
    </source>
</evidence>
<evidence type="ECO:0000256" key="19">
    <source>
        <dbReference type="ARBA" id="ARBA00044919"/>
    </source>
</evidence>
<comment type="catalytic activity">
    <reaction evidence="18">
        <text>L-histidyl-L-alpha-amino acid(out) = L-histidyl-L-alpha-amino acid(in)</text>
        <dbReference type="Rhea" id="RHEA:79379"/>
        <dbReference type="ChEBI" id="CHEBI:229964"/>
    </reaction>
</comment>
<feature type="transmembrane region" description="Helical" evidence="25">
    <location>
        <begin position="315"/>
        <end position="334"/>
    </location>
</feature>
<evidence type="ECO:0000256" key="25">
    <source>
        <dbReference type="SAM" id="Phobius"/>
    </source>
</evidence>
<comment type="caution">
    <text evidence="27">The sequence shown here is derived from an EMBL/GenBank/DDBJ whole genome shotgun (WGS) entry which is preliminary data.</text>
</comment>
<evidence type="ECO:0000256" key="1">
    <source>
        <dbReference type="ARBA" id="ARBA00004155"/>
    </source>
</evidence>
<dbReference type="InterPro" id="IPR052187">
    <property type="entry name" value="MFSD1"/>
</dbReference>